<reference evidence="2" key="2">
    <citation type="submission" date="2023-05" db="EMBL/GenBank/DDBJ databases">
        <authorList>
            <person name="Schelkunov M.I."/>
        </authorList>
    </citation>
    <scope>NUCLEOTIDE SEQUENCE</scope>
    <source>
        <strain evidence="2">Hsosn_3</strain>
        <tissue evidence="2">Leaf</tissue>
    </source>
</reference>
<sequence length="280" mass="33168">MDFRDVPTFVIKGSNGRQYKNFINSLRTKWGNPYRGKVRVLPTVDKEKVFRVRLLGNHGFLITFIRQQDIYTITWGKEENEEKMKLHIFTDALQSLKERKEEILIKEREEKKIKKTTDRLLDDLLEASDAKIRSYYGSLTFLVPERNVQKIKLGREALLDIDVDVLSEMKGRYEVAKFHEYQKQVAVACWVSIQMISESSRFKPLLQFIVNDYKKRVYINSDIENMEGNWASFSSHLEDMWFSPGKLTHDQIEACQNLRLVLWDKVKDIDKKKKKHATKW</sequence>
<dbReference type="AlphaFoldDB" id="A0AAD8HJK4"/>
<dbReference type="GO" id="GO:0030598">
    <property type="term" value="F:rRNA N-glycosylase activity"/>
    <property type="evidence" value="ECO:0007669"/>
    <property type="project" value="UniProtKB-EC"/>
</dbReference>
<dbReference type="InterPro" id="IPR016138">
    <property type="entry name" value="Ribosome_inactivat_prot_sub1"/>
</dbReference>
<evidence type="ECO:0000313" key="2">
    <source>
        <dbReference type="EMBL" id="KAK1367469.1"/>
    </source>
</evidence>
<dbReference type="InterPro" id="IPR001574">
    <property type="entry name" value="Ribosome_inactivat_prot"/>
</dbReference>
<comment type="caution">
    <text evidence="2">The sequence shown here is derived from an EMBL/GenBank/DDBJ whole genome shotgun (WGS) entry which is preliminary data.</text>
</comment>
<keyword evidence="1" id="KW-0800">Toxin</keyword>
<keyword evidence="1" id="KW-0378">Hydrolase</keyword>
<keyword evidence="1" id="KW-0652">Protein synthesis inhibitor</keyword>
<dbReference type="GO" id="GO:0017148">
    <property type="term" value="P:negative regulation of translation"/>
    <property type="evidence" value="ECO:0007669"/>
    <property type="project" value="UniProtKB-KW"/>
</dbReference>
<evidence type="ECO:0000256" key="1">
    <source>
        <dbReference type="RuleBase" id="RU004915"/>
    </source>
</evidence>
<keyword evidence="1" id="KW-0611">Plant defense</keyword>
<name>A0AAD8HJK4_9APIA</name>
<comment type="similarity">
    <text evidence="1">Belongs to the ribosome-inactivating protein family.</text>
</comment>
<accession>A0AAD8HJK4</accession>
<reference evidence="2" key="1">
    <citation type="submission" date="2023-02" db="EMBL/GenBank/DDBJ databases">
        <title>Genome of toxic invasive species Heracleum sosnowskyi carries increased number of genes despite the absence of recent whole-genome duplications.</title>
        <authorList>
            <person name="Schelkunov M."/>
            <person name="Shtratnikova V."/>
            <person name="Makarenko M."/>
            <person name="Klepikova A."/>
            <person name="Omelchenko D."/>
            <person name="Novikova G."/>
            <person name="Obukhova E."/>
            <person name="Bogdanov V."/>
            <person name="Penin A."/>
            <person name="Logacheva M."/>
        </authorList>
    </citation>
    <scope>NUCLEOTIDE SEQUENCE</scope>
    <source>
        <strain evidence="2">Hsosn_3</strain>
        <tissue evidence="2">Leaf</tissue>
    </source>
</reference>
<dbReference type="EMBL" id="JAUIZM010000009">
    <property type="protein sequence ID" value="KAK1367469.1"/>
    <property type="molecule type" value="Genomic_DNA"/>
</dbReference>
<keyword evidence="3" id="KW-1185">Reference proteome</keyword>
<evidence type="ECO:0000313" key="3">
    <source>
        <dbReference type="Proteomes" id="UP001237642"/>
    </source>
</evidence>
<dbReference type="GO" id="GO:0006952">
    <property type="term" value="P:defense response"/>
    <property type="evidence" value="ECO:0007669"/>
    <property type="project" value="UniProtKB-KW"/>
</dbReference>
<dbReference type="GO" id="GO:0090729">
    <property type="term" value="F:toxin activity"/>
    <property type="evidence" value="ECO:0007669"/>
    <property type="project" value="UniProtKB-KW"/>
</dbReference>
<gene>
    <name evidence="2" type="ORF">POM88_043030</name>
</gene>
<dbReference type="EC" id="3.2.2.22" evidence="1"/>
<dbReference type="Proteomes" id="UP001237642">
    <property type="component" value="Unassembled WGS sequence"/>
</dbReference>
<dbReference type="Pfam" id="PF00161">
    <property type="entry name" value="RIP"/>
    <property type="match status" value="1"/>
</dbReference>
<protein>
    <recommendedName>
        <fullName evidence="1">rRNA N-glycosylase</fullName>
        <ecNumber evidence="1">3.2.2.22</ecNumber>
    </recommendedName>
</protein>
<comment type="catalytic activity">
    <reaction evidence="1">
        <text>Endohydrolysis of the N-glycosidic bond at one specific adenosine on the 28S rRNA.</text>
        <dbReference type="EC" id="3.2.2.22"/>
    </reaction>
</comment>
<dbReference type="PRINTS" id="PR00396">
    <property type="entry name" value="SHIGARICIN"/>
</dbReference>
<dbReference type="Gene3D" id="3.40.420.10">
    <property type="entry name" value="Ricin (A subunit), domain 1"/>
    <property type="match status" value="1"/>
</dbReference>
<dbReference type="SUPFAM" id="SSF56371">
    <property type="entry name" value="Ribosome inactivating proteins (RIP)"/>
    <property type="match status" value="1"/>
</dbReference>
<organism evidence="2 3">
    <name type="scientific">Heracleum sosnowskyi</name>
    <dbReference type="NCBI Taxonomy" id="360622"/>
    <lineage>
        <taxon>Eukaryota</taxon>
        <taxon>Viridiplantae</taxon>
        <taxon>Streptophyta</taxon>
        <taxon>Embryophyta</taxon>
        <taxon>Tracheophyta</taxon>
        <taxon>Spermatophyta</taxon>
        <taxon>Magnoliopsida</taxon>
        <taxon>eudicotyledons</taxon>
        <taxon>Gunneridae</taxon>
        <taxon>Pentapetalae</taxon>
        <taxon>asterids</taxon>
        <taxon>campanulids</taxon>
        <taxon>Apiales</taxon>
        <taxon>Apiaceae</taxon>
        <taxon>Apioideae</taxon>
        <taxon>apioid superclade</taxon>
        <taxon>Tordylieae</taxon>
        <taxon>Tordyliinae</taxon>
        <taxon>Heracleum</taxon>
    </lineage>
</organism>
<dbReference type="InterPro" id="IPR036041">
    <property type="entry name" value="Ribosome-inact_prot_sf"/>
</dbReference>
<dbReference type="InterPro" id="IPR017989">
    <property type="entry name" value="Ribosome_inactivat_1/2"/>
</dbReference>
<proteinExistence type="inferred from homology"/>